<dbReference type="InterPro" id="IPR005522">
    <property type="entry name" value="IPK"/>
</dbReference>
<feature type="region of interest" description="Disordered" evidence="10">
    <location>
        <begin position="794"/>
        <end position="824"/>
    </location>
</feature>
<evidence type="ECO:0000256" key="7">
    <source>
        <dbReference type="PROSITE-ProRule" id="PRU00042"/>
    </source>
</evidence>
<accession>A0A085NKX6</accession>
<organism evidence="13">
    <name type="scientific">Trichuris suis</name>
    <name type="common">pig whipworm</name>
    <dbReference type="NCBI Taxonomy" id="68888"/>
    <lineage>
        <taxon>Eukaryota</taxon>
        <taxon>Metazoa</taxon>
        <taxon>Ecdysozoa</taxon>
        <taxon>Nematoda</taxon>
        <taxon>Enoplea</taxon>
        <taxon>Dorylaimia</taxon>
        <taxon>Trichinellida</taxon>
        <taxon>Trichuridae</taxon>
        <taxon>Trichuris</taxon>
    </lineage>
</organism>
<dbReference type="InterPro" id="IPR011011">
    <property type="entry name" value="Znf_FYVE_PHD"/>
</dbReference>
<protein>
    <recommendedName>
        <fullName evidence="8">Kinase</fullName>
        <ecNumber evidence="8">2.7.-.-</ecNumber>
    </recommendedName>
</protein>
<feature type="coiled-coil region" evidence="9">
    <location>
        <begin position="493"/>
        <end position="548"/>
    </location>
</feature>
<dbReference type="GO" id="GO:0046854">
    <property type="term" value="P:phosphatidylinositol phosphate biosynthetic process"/>
    <property type="evidence" value="ECO:0007669"/>
    <property type="project" value="TreeGrafter"/>
</dbReference>
<dbReference type="Gene3D" id="3.30.40.10">
    <property type="entry name" value="Zinc/RING finger domain, C3HC4 (zinc finger)"/>
    <property type="match status" value="1"/>
</dbReference>
<feature type="coiled-coil region" evidence="9">
    <location>
        <begin position="303"/>
        <end position="460"/>
    </location>
</feature>
<keyword evidence="9" id="KW-0175">Coiled coil</keyword>
<keyword evidence="2 8" id="KW-0808">Transferase</keyword>
<evidence type="ECO:0000256" key="9">
    <source>
        <dbReference type="SAM" id="Coils"/>
    </source>
</evidence>
<dbReference type="GO" id="GO:0005634">
    <property type="term" value="C:nucleus"/>
    <property type="evidence" value="ECO:0007669"/>
    <property type="project" value="TreeGrafter"/>
</dbReference>
<dbReference type="InterPro" id="IPR013087">
    <property type="entry name" value="Znf_C2H2_type"/>
</dbReference>
<dbReference type="Pfam" id="PF01363">
    <property type="entry name" value="FYVE"/>
    <property type="match status" value="1"/>
</dbReference>
<feature type="coiled-coil region" evidence="9">
    <location>
        <begin position="112"/>
        <end position="167"/>
    </location>
</feature>
<evidence type="ECO:0000256" key="2">
    <source>
        <dbReference type="ARBA" id="ARBA00022679"/>
    </source>
</evidence>
<dbReference type="InterPro" id="IPR038286">
    <property type="entry name" value="IPK_sf"/>
</dbReference>
<dbReference type="EC" id="2.7.-.-" evidence="8"/>
<dbReference type="Proteomes" id="UP000030758">
    <property type="component" value="Unassembled WGS sequence"/>
</dbReference>
<dbReference type="GO" id="GO:0008270">
    <property type="term" value="F:zinc ion binding"/>
    <property type="evidence" value="ECO:0007669"/>
    <property type="project" value="UniProtKB-KW"/>
</dbReference>
<feature type="domain" description="FYVE-type" evidence="12">
    <location>
        <begin position="594"/>
        <end position="643"/>
    </location>
</feature>
<keyword evidence="4 7" id="KW-0863">Zinc-finger</keyword>
<dbReference type="GO" id="GO:0005737">
    <property type="term" value="C:cytoplasm"/>
    <property type="evidence" value="ECO:0007669"/>
    <property type="project" value="TreeGrafter"/>
</dbReference>
<dbReference type="InterPro" id="IPR000306">
    <property type="entry name" value="Znf_FYVE"/>
</dbReference>
<keyword evidence="3" id="KW-0479">Metal-binding</keyword>
<evidence type="ECO:0000256" key="3">
    <source>
        <dbReference type="ARBA" id="ARBA00022723"/>
    </source>
</evidence>
<evidence type="ECO:0000256" key="4">
    <source>
        <dbReference type="ARBA" id="ARBA00022771"/>
    </source>
</evidence>
<evidence type="ECO:0000313" key="13">
    <source>
        <dbReference type="EMBL" id="KFD70122.1"/>
    </source>
</evidence>
<dbReference type="PANTHER" id="PTHR12400:SF26">
    <property type="entry name" value="KINASE"/>
    <property type="match status" value="1"/>
</dbReference>
<dbReference type="PROSITE" id="PS50157">
    <property type="entry name" value="ZINC_FINGER_C2H2_2"/>
    <property type="match status" value="1"/>
</dbReference>
<dbReference type="SUPFAM" id="SSF57903">
    <property type="entry name" value="FYVE/PHD zinc finger"/>
    <property type="match status" value="1"/>
</dbReference>
<evidence type="ECO:0000259" key="11">
    <source>
        <dbReference type="PROSITE" id="PS50157"/>
    </source>
</evidence>
<dbReference type="SUPFAM" id="SSF56104">
    <property type="entry name" value="SAICAR synthase-like"/>
    <property type="match status" value="1"/>
</dbReference>
<gene>
    <name evidence="13" type="ORF">M514_02281</name>
</gene>
<keyword evidence="6" id="KW-0862">Zinc</keyword>
<evidence type="ECO:0000256" key="8">
    <source>
        <dbReference type="RuleBase" id="RU363090"/>
    </source>
</evidence>
<dbReference type="SMART" id="SM00064">
    <property type="entry name" value="FYVE"/>
    <property type="match status" value="1"/>
</dbReference>
<evidence type="ECO:0000256" key="10">
    <source>
        <dbReference type="SAM" id="MobiDB-lite"/>
    </source>
</evidence>
<reference evidence="13" key="1">
    <citation type="journal article" date="2014" name="Nat. Genet.">
        <title>Genome and transcriptome of the porcine whipworm Trichuris suis.</title>
        <authorList>
            <person name="Jex A.R."/>
            <person name="Nejsum P."/>
            <person name="Schwarz E.M."/>
            <person name="Hu L."/>
            <person name="Young N.D."/>
            <person name="Hall R.S."/>
            <person name="Korhonen P.K."/>
            <person name="Liao S."/>
            <person name="Thamsborg S."/>
            <person name="Xia J."/>
            <person name="Xu P."/>
            <person name="Wang S."/>
            <person name="Scheerlinck J.P."/>
            <person name="Hofmann A."/>
            <person name="Sternberg P.W."/>
            <person name="Wang J."/>
            <person name="Gasser R.B."/>
        </authorList>
    </citation>
    <scope>NUCLEOTIDE SEQUENCE [LARGE SCALE GENOMIC DNA]</scope>
    <source>
        <strain evidence="13">DCEP-RM93F</strain>
    </source>
</reference>
<feature type="domain" description="C2H2-type" evidence="11">
    <location>
        <begin position="12"/>
        <end position="40"/>
    </location>
</feature>
<evidence type="ECO:0000256" key="6">
    <source>
        <dbReference type="ARBA" id="ARBA00022833"/>
    </source>
</evidence>
<evidence type="ECO:0000256" key="5">
    <source>
        <dbReference type="ARBA" id="ARBA00022777"/>
    </source>
</evidence>
<dbReference type="GO" id="GO:0032958">
    <property type="term" value="P:inositol phosphate biosynthetic process"/>
    <property type="evidence" value="ECO:0007669"/>
    <property type="project" value="InterPro"/>
</dbReference>
<dbReference type="PROSITE" id="PS50178">
    <property type="entry name" value="ZF_FYVE"/>
    <property type="match status" value="1"/>
</dbReference>
<proteinExistence type="inferred from homology"/>
<dbReference type="EMBL" id="KL367490">
    <property type="protein sequence ID" value="KFD70122.1"/>
    <property type="molecule type" value="Genomic_DNA"/>
</dbReference>
<dbReference type="AlphaFoldDB" id="A0A085NKX6"/>
<comment type="similarity">
    <text evidence="1 8">Belongs to the inositol phosphokinase (IPK) family.</text>
</comment>
<evidence type="ECO:0000259" key="12">
    <source>
        <dbReference type="PROSITE" id="PS50178"/>
    </source>
</evidence>
<keyword evidence="5 8" id="KW-0418">Kinase</keyword>
<dbReference type="PANTHER" id="PTHR12400">
    <property type="entry name" value="INOSITOL POLYPHOSPHATE KINASE"/>
    <property type="match status" value="1"/>
</dbReference>
<evidence type="ECO:0000256" key="1">
    <source>
        <dbReference type="ARBA" id="ARBA00007374"/>
    </source>
</evidence>
<dbReference type="PROSITE" id="PS00028">
    <property type="entry name" value="ZINC_FINGER_C2H2_1"/>
    <property type="match status" value="1"/>
</dbReference>
<name>A0A085NKX6_9BILA</name>
<dbReference type="InterPro" id="IPR017455">
    <property type="entry name" value="Znf_FYVE-rel"/>
</dbReference>
<dbReference type="Gene3D" id="3.30.470.160">
    <property type="entry name" value="Inositol polyphosphate kinase"/>
    <property type="match status" value="1"/>
</dbReference>
<sequence>MDRRSTPVETGFICPECRNSFLAADRLQEHYEEVHSSSGQSKTSNGTVEHRSLLSKLAAFAPAIRNTESEPCDSITCDAEYSINDSSFLTDATKVGEEGKSCVDEYDRSETLEDLYAEVRRLSMENEALKRHVQDAEGKCDTMKTCLSDMESSNKMLQSQLAMYKTEVSLLTDQIALKARKVPTRDVIVGPDEVSSEIENSSEDIRSIEWFYDTVSSYFSQFDSLKPLFSESPVCERPECERPVVVQTCSSTAVRELASSLISEFEFLRAKCRMFLAKGGSDIPSDKESLDKLCESDPLRVVYENLEKENKTLQEKLRIITASVDRKDQESLEMNSRLNILKREVNAINEEKSRYVQQVEALKKVNEEQDEKAKFMQMELRSMKSVNAELEKSKTEQTIAIGKMEEQLSKTTMERDEHKSEIIHLLAALDMATEKQISEKQDWENERDRLTMELKEAMERIVYLESSLDSVTEKYQEQELMLHQRVDTMTDQLVELRKEVSKNRSVIDKLEQERSAASDRCDALIIEAEGAKREMKAAVCQFEDLEAEYSNRVYEYDELQRKYNEVLGALQDIGLQHSHLQVDVNQFLTRRWVDDATVTSCRCGKMFSVTVRKHHCRNCGSIFCNDCSNKSAMVASSKRPHRLDTDYALFWRHVLYLDLPSVHPVQGSDVRRFHQVVTKRFAMGCTESRGCMRKHACSHGSATSNATPRRRFRLRFRLPVHCSGEAQASCSAVLPSQAIDPVSRQLQLPEIVIMDPEMSDFVASVATACDEEDEQKSIDNYSCTVDGSSDQLSSIQMSISREESNASSSSDLPKVDAGRSPSPSFEFERHIRSILRRFPFPVAGRNSPRPKMKIVRSLSWRRDNDMHNNQPLTDSSCDVCSTPICQQLDPVTLHAQHALNFMVMGCRCNMRTSLLIGLIVILTGKLGAQFWFGGQADRPLLSPAMRPLFFLAICISCLCEELTKSVETAVPVVVPLEKWLQDRLASWVQLSGHDGTIVPASDNTLWKKRASNDSNESSAYMKLMNDSLCPFVAKFYREVEYKGDMFIEIEDLTRHFSNPAIMDIKMGTRTFLESEVKNPIKRHDLYEKMVLIDPNEPTAEEHAEEAITKLRYMQFRERESSTAQFGFRIEAVKLLFVKIMEVLVNFMGRGSKRVRSVIVRRLKLMRAKLERSVMFKTHEFIGSSLLFMYDDKHANVWMIDFAKVFPVEGMVLDHRSPWTLGNHEDGYLYGLDYLIQILEDTKLCELPSLKKSVTNSSKEML</sequence>
<dbReference type="CDD" id="cd15730">
    <property type="entry name" value="FYVE_EEA1"/>
    <property type="match status" value="1"/>
</dbReference>
<dbReference type="GO" id="GO:0000828">
    <property type="term" value="F:inositol hexakisphosphate kinase activity"/>
    <property type="evidence" value="ECO:0007669"/>
    <property type="project" value="TreeGrafter"/>
</dbReference>
<dbReference type="Pfam" id="PF03770">
    <property type="entry name" value="IPK"/>
    <property type="match status" value="2"/>
</dbReference>
<dbReference type="InterPro" id="IPR013083">
    <property type="entry name" value="Znf_RING/FYVE/PHD"/>
</dbReference>